<proteinExistence type="predicted"/>
<dbReference type="InterPro" id="IPR010730">
    <property type="entry name" value="HET"/>
</dbReference>
<evidence type="ECO:0000259" key="1">
    <source>
        <dbReference type="Pfam" id="PF06985"/>
    </source>
</evidence>
<dbReference type="Pfam" id="PF06985">
    <property type="entry name" value="HET"/>
    <property type="match status" value="1"/>
</dbReference>
<dbReference type="Proteomes" id="UP000248423">
    <property type="component" value="Unassembled WGS sequence"/>
</dbReference>
<dbReference type="PANTHER" id="PTHR24148">
    <property type="entry name" value="ANKYRIN REPEAT DOMAIN-CONTAINING PROTEIN 39 HOMOLOG-RELATED"/>
    <property type="match status" value="1"/>
</dbReference>
<organism evidence="2 3">
    <name type="scientific">Aspergillus sclerotiicarbonarius (strain CBS 121057 / IBT 28362)</name>
    <dbReference type="NCBI Taxonomy" id="1448318"/>
    <lineage>
        <taxon>Eukaryota</taxon>
        <taxon>Fungi</taxon>
        <taxon>Dikarya</taxon>
        <taxon>Ascomycota</taxon>
        <taxon>Pezizomycotina</taxon>
        <taxon>Eurotiomycetes</taxon>
        <taxon>Eurotiomycetidae</taxon>
        <taxon>Eurotiales</taxon>
        <taxon>Aspergillaceae</taxon>
        <taxon>Aspergillus</taxon>
        <taxon>Aspergillus subgen. Circumdati</taxon>
    </lineage>
</organism>
<dbReference type="PANTHER" id="PTHR24148:SF64">
    <property type="entry name" value="HETEROKARYON INCOMPATIBILITY DOMAIN-CONTAINING PROTEIN"/>
    <property type="match status" value="1"/>
</dbReference>
<dbReference type="EMBL" id="KZ826339">
    <property type="protein sequence ID" value="PYI07755.1"/>
    <property type="molecule type" value="Genomic_DNA"/>
</dbReference>
<gene>
    <name evidence="2" type="ORF">BO78DRAFT_312106</name>
</gene>
<dbReference type="STRING" id="1448318.A0A319EJE9"/>
<accession>A0A319EJE9</accession>
<reference evidence="2 3" key="1">
    <citation type="submission" date="2018-02" db="EMBL/GenBank/DDBJ databases">
        <title>The genomes of Aspergillus section Nigri reveals drivers in fungal speciation.</title>
        <authorList>
            <consortium name="DOE Joint Genome Institute"/>
            <person name="Vesth T.C."/>
            <person name="Nybo J."/>
            <person name="Theobald S."/>
            <person name="Brandl J."/>
            <person name="Frisvad J.C."/>
            <person name="Nielsen K.F."/>
            <person name="Lyhne E.K."/>
            <person name="Kogle M.E."/>
            <person name="Kuo A."/>
            <person name="Riley R."/>
            <person name="Clum A."/>
            <person name="Nolan M."/>
            <person name="Lipzen A."/>
            <person name="Salamov A."/>
            <person name="Henrissat B."/>
            <person name="Wiebenga A."/>
            <person name="De vries R.P."/>
            <person name="Grigoriev I.V."/>
            <person name="Mortensen U.H."/>
            <person name="Andersen M.R."/>
            <person name="Baker S.E."/>
        </authorList>
    </citation>
    <scope>NUCLEOTIDE SEQUENCE [LARGE SCALE GENOMIC DNA]</scope>
    <source>
        <strain evidence="2 3">CBS 121057</strain>
    </source>
</reference>
<evidence type="ECO:0000313" key="2">
    <source>
        <dbReference type="EMBL" id="PYI07755.1"/>
    </source>
</evidence>
<dbReference type="AlphaFoldDB" id="A0A319EJE9"/>
<dbReference type="VEuPathDB" id="FungiDB:BO78DRAFT_312106"/>
<sequence>MPRVLERLPLDPSREEFRLLTILPDTKAQSIVRCTLKVESLGSAPPFQALSYVWGNASTKRDIIVNDTLFYVIPNVELILRQLRHSTERPVVWIDFICINQHDMSEKSYQIMLFSSIYAKANSVAAVLGYDGSKLKLLHSWHERYVQRKFTWESWYWLKLDIMSLFSKQAQNERMHGMRAACAAQVVIYVSRYWSRVWTFQEYYLAKDPPLLLLGGVQVDRLKCLDTGPLGEMLQKLINKQYSNDLDRMRDLPAQQQEMERLLNGDDLDQESSGLLDIMVRDGFDRKDITTMLFMTAYRQCKDVRDRVYGLYAFLPALRTTFRPDYNKPVELVMYQTLAYAVVYDSKVGILHLFKPRQDRFETTSLPSWVPDLSRTAFSAWERYYLLSSLYPPIIRPDNTEGQFIPKISIDALCLHVWGRPVGQCSSLFRFDTDILGVGRQILDVCCRTNSTWASVWKPKDVPQRFVKACLAHMGIRTYMDISTDDILHTLSEISNSFDRGRQGDMDIPSQSYESLMTALPHLYGRLVFLVKDSWGCGFGLDSNGIEDGDLIIVALGVDQPLALRQTLNMTADRDDDLMKHRFVGPIYLEGISKHDTLEDSPFLAHIHDLPLEQFHIV</sequence>
<evidence type="ECO:0000313" key="3">
    <source>
        <dbReference type="Proteomes" id="UP000248423"/>
    </source>
</evidence>
<protein>
    <recommendedName>
        <fullName evidence="1">Heterokaryon incompatibility domain-containing protein</fullName>
    </recommendedName>
</protein>
<dbReference type="OrthoDB" id="4850726at2759"/>
<feature type="domain" description="Heterokaryon incompatibility" evidence="1">
    <location>
        <begin position="47"/>
        <end position="202"/>
    </location>
</feature>
<dbReference type="InterPro" id="IPR052895">
    <property type="entry name" value="HetReg/Transcr_Mod"/>
</dbReference>
<name>A0A319EJE9_ASPSB</name>
<keyword evidence="3" id="KW-1185">Reference proteome</keyword>